<proteinExistence type="predicted"/>
<keyword evidence="2" id="KW-1185">Reference proteome</keyword>
<dbReference type="EMBL" id="SNXW01000007">
    <property type="protein sequence ID" value="TDP81785.1"/>
    <property type="molecule type" value="Genomic_DNA"/>
</dbReference>
<comment type="caution">
    <text evidence="1">The sequence shown here is derived from an EMBL/GenBank/DDBJ whole genome shotgun (WGS) entry which is preliminary data.</text>
</comment>
<sequence length="104" mass="11709">MHELWVIERFGLAMLDSRAEARLSGPRFSQNYNSNPPYFGVALEYEVAPQTKLTAAADFTNVKVGNKPARFDCSASAGKLTSDRFRSDPYPWPIEATHNPQEFL</sequence>
<organism evidence="1 2">
    <name type="scientific">Aquabacterium commune</name>
    <dbReference type="NCBI Taxonomy" id="70586"/>
    <lineage>
        <taxon>Bacteria</taxon>
        <taxon>Pseudomonadati</taxon>
        <taxon>Pseudomonadota</taxon>
        <taxon>Betaproteobacteria</taxon>
        <taxon>Burkholderiales</taxon>
        <taxon>Aquabacterium</taxon>
    </lineage>
</organism>
<dbReference type="AlphaFoldDB" id="A0A4R6R7Q3"/>
<dbReference type="Proteomes" id="UP000294593">
    <property type="component" value="Unassembled WGS sequence"/>
</dbReference>
<evidence type="ECO:0000313" key="1">
    <source>
        <dbReference type="EMBL" id="TDP81785.1"/>
    </source>
</evidence>
<gene>
    <name evidence="1" type="ORF">EV672_107223</name>
</gene>
<reference evidence="1 2" key="1">
    <citation type="submission" date="2019-03" db="EMBL/GenBank/DDBJ databases">
        <title>Genomic Encyclopedia of Type Strains, Phase IV (KMG-IV): sequencing the most valuable type-strain genomes for metagenomic binning, comparative biology and taxonomic classification.</title>
        <authorList>
            <person name="Goeker M."/>
        </authorList>
    </citation>
    <scope>NUCLEOTIDE SEQUENCE [LARGE SCALE GENOMIC DNA]</scope>
    <source>
        <strain evidence="1 2">DSM 11901</strain>
    </source>
</reference>
<accession>A0A4R6R7Q3</accession>
<protein>
    <submittedName>
        <fullName evidence="1">Uncharacterized protein</fullName>
    </submittedName>
</protein>
<evidence type="ECO:0000313" key="2">
    <source>
        <dbReference type="Proteomes" id="UP000294593"/>
    </source>
</evidence>
<name>A0A4R6R7Q3_9BURK</name>